<sequence>MSSDRRRERRPAALRTRLITEQVALLALVCVAIVVVTEIALNAFLVDQLDRQLTDASNRAIAFVDRQPPPPFPQDVRPAEPIAPPGQGAGTISAMIDGGRIMVTRLANSGDVQELPSLRDVLLSVPVDGKPYERSLDALGEHRMMAVRTPSGAVVVTGLPLSDVDSTLWTVGLILGGVSLAGLIAAGVVGATVVRRTLRPLDRVAATATRVTERPLHQGDVALVERVPEQDTDPRTEVGKVGLALNRLLGHVESALSARHASETRVRQFVADASHELRTPLAAIRGYTELMRRRGDQVSPDTRHALERVESEARRMTTMVEDLLLLARLDAGRPLESRPVDLSRLVVDVVSDARVAGSDHEWRIELPAEPVTVPGDEARLHQVLANLLGNARAHTPAGTTVRTRLSTVDGRVALSVCDDGPGIPGALLPEVFVRFARGDSSRSRAAGGTGLGLAIVSAVVAAHRGRVAVSSAPGRTEFTVHLPRVPRSDTVSPALVQSERGTR</sequence>
<dbReference type="Proteomes" id="UP000294257">
    <property type="component" value="Unassembled WGS sequence"/>
</dbReference>
<dbReference type="InterPro" id="IPR003594">
    <property type="entry name" value="HATPase_dom"/>
</dbReference>
<evidence type="ECO:0000256" key="1">
    <source>
        <dbReference type="ARBA" id="ARBA00000085"/>
    </source>
</evidence>
<gene>
    <name evidence="15" type="ORF">EV193_108235</name>
</gene>
<keyword evidence="5" id="KW-0597">Phosphoprotein</keyword>
<dbReference type="SMART" id="SM00388">
    <property type="entry name" value="HisKA"/>
    <property type="match status" value="1"/>
</dbReference>
<evidence type="ECO:0000256" key="7">
    <source>
        <dbReference type="ARBA" id="ARBA00022692"/>
    </source>
</evidence>
<keyword evidence="16" id="KW-1185">Reference proteome</keyword>
<dbReference type="InterPro" id="IPR036097">
    <property type="entry name" value="HisK_dim/P_sf"/>
</dbReference>
<evidence type="ECO:0000256" key="5">
    <source>
        <dbReference type="ARBA" id="ARBA00022553"/>
    </source>
</evidence>
<dbReference type="Gene3D" id="6.10.340.10">
    <property type="match status" value="1"/>
</dbReference>
<dbReference type="CDD" id="cd00082">
    <property type="entry name" value="HisKA"/>
    <property type="match status" value="1"/>
</dbReference>
<feature type="transmembrane region" description="Helical" evidence="12">
    <location>
        <begin position="168"/>
        <end position="194"/>
    </location>
</feature>
<dbReference type="InterPro" id="IPR003661">
    <property type="entry name" value="HisK_dim/P_dom"/>
</dbReference>
<dbReference type="CDD" id="cd00075">
    <property type="entry name" value="HATPase"/>
    <property type="match status" value="1"/>
</dbReference>
<proteinExistence type="predicted"/>
<keyword evidence="8 15" id="KW-0418">Kinase</keyword>
<evidence type="ECO:0000313" key="16">
    <source>
        <dbReference type="Proteomes" id="UP000294257"/>
    </source>
</evidence>
<dbReference type="RefSeq" id="WP_130346321.1">
    <property type="nucleotide sequence ID" value="NZ_SGWQ01000008.1"/>
</dbReference>
<comment type="cofactor">
    <cofactor evidence="2">
        <name>a divalent metal cation</name>
        <dbReference type="ChEBI" id="CHEBI:60240"/>
    </cofactor>
</comment>
<keyword evidence="10" id="KW-0902">Two-component regulatory system</keyword>
<name>A0A4Q7KKR6_9PSEU</name>
<evidence type="ECO:0000256" key="12">
    <source>
        <dbReference type="SAM" id="Phobius"/>
    </source>
</evidence>
<dbReference type="GO" id="GO:0005886">
    <property type="term" value="C:plasma membrane"/>
    <property type="evidence" value="ECO:0007669"/>
    <property type="project" value="UniProtKB-SubCell"/>
</dbReference>
<comment type="catalytic activity">
    <reaction evidence="1">
        <text>ATP + protein L-histidine = ADP + protein N-phospho-L-histidine.</text>
        <dbReference type="EC" id="2.7.13.3"/>
    </reaction>
</comment>
<keyword evidence="7 12" id="KW-0812">Transmembrane</keyword>
<evidence type="ECO:0000256" key="8">
    <source>
        <dbReference type="ARBA" id="ARBA00022777"/>
    </source>
</evidence>
<keyword evidence="11 12" id="KW-0472">Membrane</keyword>
<reference evidence="15 16" key="1">
    <citation type="submission" date="2019-02" db="EMBL/GenBank/DDBJ databases">
        <title>Genomic Encyclopedia of Type Strains, Phase IV (KMG-IV): sequencing the most valuable type-strain genomes for metagenomic binning, comparative biology and taxonomic classification.</title>
        <authorList>
            <person name="Goeker M."/>
        </authorList>
    </citation>
    <scope>NUCLEOTIDE SEQUENCE [LARGE SCALE GENOMIC DNA]</scope>
    <source>
        <strain evidence="15 16">DSM 101727</strain>
    </source>
</reference>
<evidence type="ECO:0000256" key="4">
    <source>
        <dbReference type="ARBA" id="ARBA00012438"/>
    </source>
</evidence>
<dbReference type="SMART" id="SM00387">
    <property type="entry name" value="HATPase_c"/>
    <property type="match status" value="1"/>
</dbReference>
<evidence type="ECO:0000259" key="14">
    <source>
        <dbReference type="PROSITE" id="PS50885"/>
    </source>
</evidence>
<evidence type="ECO:0000313" key="15">
    <source>
        <dbReference type="EMBL" id="RZS34885.1"/>
    </source>
</evidence>
<evidence type="ECO:0000256" key="10">
    <source>
        <dbReference type="ARBA" id="ARBA00023012"/>
    </source>
</evidence>
<dbReference type="PRINTS" id="PR00344">
    <property type="entry name" value="BCTRLSENSOR"/>
</dbReference>
<dbReference type="GO" id="GO:0005509">
    <property type="term" value="F:calcium ion binding"/>
    <property type="evidence" value="ECO:0007669"/>
    <property type="project" value="UniProtKB-ARBA"/>
</dbReference>
<protein>
    <recommendedName>
        <fullName evidence="4">histidine kinase</fullName>
        <ecNumber evidence="4">2.7.13.3</ecNumber>
    </recommendedName>
</protein>
<dbReference type="InterPro" id="IPR003660">
    <property type="entry name" value="HAMP_dom"/>
</dbReference>
<evidence type="ECO:0000256" key="2">
    <source>
        <dbReference type="ARBA" id="ARBA00001968"/>
    </source>
</evidence>
<dbReference type="PANTHER" id="PTHR45436:SF5">
    <property type="entry name" value="SENSOR HISTIDINE KINASE TRCS"/>
    <property type="match status" value="1"/>
</dbReference>
<accession>A0A4Q7KKR6</accession>
<evidence type="ECO:0000256" key="9">
    <source>
        <dbReference type="ARBA" id="ARBA00022989"/>
    </source>
</evidence>
<comment type="subcellular location">
    <subcellularLocation>
        <location evidence="3">Cell membrane</location>
    </subcellularLocation>
</comment>
<dbReference type="PROSITE" id="PS50885">
    <property type="entry name" value="HAMP"/>
    <property type="match status" value="1"/>
</dbReference>
<feature type="transmembrane region" description="Helical" evidence="12">
    <location>
        <begin position="23"/>
        <end position="45"/>
    </location>
</feature>
<dbReference type="PROSITE" id="PS50109">
    <property type="entry name" value="HIS_KIN"/>
    <property type="match status" value="1"/>
</dbReference>
<evidence type="ECO:0000256" key="11">
    <source>
        <dbReference type="ARBA" id="ARBA00023136"/>
    </source>
</evidence>
<evidence type="ECO:0000259" key="13">
    <source>
        <dbReference type="PROSITE" id="PS50109"/>
    </source>
</evidence>
<dbReference type="SUPFAM" id="SSF47384">
    <property type="entry name" value="Homodimeric domain of signal transducing histidine kinase"/>
    <property type="match status" value="1"/>
</dbReference>
<dbReference type="InterPro" id="IPR004358">
    <property type="entry name" value="Sig_transdc_His_kin-like_C"/>
</dbReference>
<comment type="caution">
    <text evidence="15">The sequence shown here is derived from an EMBL/GenBank/DDBJ whole genome shotgun (WGS) entry which is preliminary data.</text>
</comment>
<evidence type="ECO:0000256" key="6">
    <source>
        <dbReference type="ARBA" id="ARBA00022679"/>
    </source>
</evidence>
<dbReference type="EMBL" id="SGWQ01000008">
    <property type="protein sequence ID" value="RZS34885.1"/>
    <property type="molecule type" value="Genomic_DNA"/>
</dbReference>
<dbReference type="Pfam" id="PF00512">
    <property type="entry name" value="HisKA"/>
    <property type="match status" value="1"/>
</dbReference>
<feature type="domain" description="HAMP" evidence="14">
    <location>
        <begin position="195"/>
        <end position="257"/>
    </location>
</feature>
<dbReference type="SUPFAM" id="SSF55874">
    <property type="entry name" value="ATPase domain of HSP90 chaperone/DNA topoisomerase II/histidine kinase"/>
    <property type="match status" value="1"/>
</dbReference>
<dbReference type="Gene3D" id="3.30.565.10">
    <property type="entry name" value="Histidine kinase-like ATPase, C-terminal domain"/>
    <property type="match status" value="1"/>
</dbReference>
<organism evidence="15 16">
    <name type="scientific">Herbihabitans rhizosphaerae</name>
    <dbReference type="NCBI Taxonomy" id="1872711"/>
    <lineage>
        <taxon>Bacteria</taxon>
        <taxon>Bacillati</taxon>
        <taxon>Actinomycetota</taxon>
        <taxon>Actinomycetes</taxon>
        <taxon>Pseudonocardiales</taxon>
        <taxon>Pseudonocardiaceae</taxon>
        <taxon>Herbihabitans</taxon>
    </lineage>
</organism>
<feature type="domain" description="Histidine kinase" evidence="13">
    <location>
        <begin position="272"/>
        <end position="486"/>
    </location>
</feature>
<keyword evidence="9 12" id="KW-1133">Transmembrane helix</keyword>
<keyword evidence="6" id="KW-0808">Transferase</keyword>
<dbReference type="InterPro" id="IPR050428">
    <property type="entry name" value="TCS_sensor_his_kinase"/>
</dbReference>
<dbReference type="PANTHER" id="PTHR45436">
    <property type="entry name" value="SENSOR HISTIDINE KINASE YKOH"/>
    <property type="match status" value="1"/>
</dbReference>
<dbReference type="AlphaFoldDB" id="A0A4Q7KKR6"/>
<evidence type="ECO:0000256" key="3">
    <source>
        <dbReference type="ARBA" id="ARBA00004236"/>
    </source>
</evidence>
<dbReference type="EC" id="2.7.13.3" evidence="4"/>
<dbReference type="SMART" id="SM00304">
    <property type="entry name" value="HAMP"/>
    <property type="match status" value="1"/>
</dbReference>
<dbReference type="InterPro" id="IPR036890">
    <property type="entry name" value="HATPase_C_sf"/>
</dbReference>
<dbReference type="Pfam" id="PF02518">
    <property type="entry name" value="HATPase_c"/>
    <property type="match status" value="1"/>
</dbReference>
<dbReference type="Gene3D" id="1.10.287.130">
    <property type="match status" value="1"/>
</dbReference>
<dbReference type="InterPro" id="IPR005467">
    <property type="entry name" value="His_kinase_dom"/>
</dbReference>
<dbReference type="FunFam" id="3.30.565.10:FF:000006">
    <property type="entry name" value="Sensor histidine kinase WalK"/>
    <property type="match status" value="1"/>
</dbReference>
<dbReference type="FunFam" id="1.10.287.130:FF:000001">
    <property type="entry name" value="Two-component sensor histidine kinase"/>
    <property type="match status" value="1"/>
</dbReference>
<dbReference type="OrthoDB" id="9786919at2"/>
<dbReference type="GO" id="GO:0000155">
    <property type="term" value="F:phosphorelay sensor kinase activity"/>
    <property type="evidence" value="ECO:0007669"/>
    <property type="project" value="InterPro"/>
</dbReference>